<dbReference type="EMBL" id="CP003261">
    <property type="protein sequence ID" value="AGK95133.1"/>
    <property type="molecule type" value="Genomic_DNA"/>
</dbReference>
<dbReference type="InterPro" id="IPR025857">
    <property type="entry name" value="MacB_PCD"/>
</dbReference>
<comment type="subcellular location">
    <subcellularLocation>
        <location evidence="1">Cell membrane</location>
        <topology evidence="1">Multi-pass membrane protein</topology>
    </subcellularLocation>
</comment>
<comment type="similarity">
    <text evidence="6">Belongs to the ABC-4 integral membrane protein family.</text>
</comment>
<evidence type="ECO:0000256" key="7">
    <source>
        <dbReference type="SAM" id="Phobius"/>
    </source>
</evidence>
<evidence type="ECO:0000256" key="5">
    <source>
        <dbReference type="ARBA" id="ARBA00023136"/>
    </source>
</evidence>
<dbReference type="GO" id="GO:0022857">
    <property type="term" value="F:transmembrane transporter activity"/>
    <property type="evidence" value="ECO:0007669"/>
    <property type="project" value="TreeGrafter"/>
</dbReference>
<evidence type="ECO:0000256" key="4">
    <source>
        <dbReference type="ARBA" id="ARBA00022989"/>
    </source>
</evidence>
<evidence type="ECO:0000313" key="10">
    <source>
        <dbReference type="EMBL" id="AGK95133.1"/>
    </source>
</evidence>
<dbReference type="STRING" id="86416.Clopa_0022"/>
<evidence type="ECO:0000313" key="11">
    <source>
        <dbReference type="Proteomes" id="UP000013523"/>
    </source>
</evidence>
<dbReference type="PANTHER" id="PTHR30572:SF4">
    <property type="entry name" value="ABC TRANSPORTER PERMEASE YTRF"/>
    <property type="match status" value="1"/>
</dbReference>
<keyword evidence="10" id="KW-0449">Lipoprotein</keyword>
<sequence>MKFSDGLKLASRDLGRRKLRTFLTALAIAVGTMLIVTLVSLGTSGENLILSKFENNASLKKVTVAPMKYFDDQNTDFSEFDMNSMYKKIDNNLVKKLSDISGVTDVKATITSPIGSIKIDNYESKDATKIVGLYNNNSIFSNDSIQSIRKDNNDNNLNPIIEGRNLNSSDKNSVLVGKNYLNNMGIKDYKSVIGKDITIIQNKTENPNITLTPLQVKAKIVGVINDKFETKDVLVTSMDTVDKVKSYYSFQENYIDNNGYDSVDLYTDNMNNISNISNSVKNMDYYSASYQNIIEQIKGSFKVIKVILAVLGLIVLFVAAVGTINTMVMVIYERTKSIGIMKSIGANRSNIHGIFLMQSGIIGFIGGIMGLIFSTININIIQLALRIFLQSKNIKETINFVMPSWLILGSLLFSILISIIAGIYPSIKASKMNPVDALNS</sequence>
<accession>R4JXY2</accession>
<evidence type="ECO:0000256" key="6">
    <source>
        <dbReference type="ARBA" id="ARBA00038076"/>
    </source>
</evidence>
<dbReference type="GO" id="GO:0005886">
    <property type="term" value="C:plasma membrane"/>
    <property type="evidence" value="ECO:0007669"/>
    <property type="project" value="UniProtKB-SubCell"/>
</dbReference>
<dbReference type="KEGG" id="cpas:Clopa_0022"/>
<keyword evidence="3 7" id="KW-0812">Transmembrane</keyword>
<dbReference type="OrthoDB" id="9770099at2"/>
<gene>
    <name evidence="10" type="ORF">Clopa_0022</name>
</gene>
<dbReference type="PANTHER" id="PTHR30572">
    <property type="entry name" value="MEMBRANE COMPONENT OF TRANSPORTER-RELATED"/>
    <property type="match status" value="1"/>
</dbReference>
<dbReference type="Proteomes" id="UP000013523">
    <property type="component" value="Chromosome"/>
</dbReference>
<feature type="domain" description="ABC3 transporter permease C-terminal" evidence="8">
    <location>
        <begin position="310"/>
        <end position="434"/>
    </location>
</feature>
<feature type="transmembrane region" description="Helical" evidence="7">
    <location>
        <begin position="353"/>
        <end position="385"/>
    </location>
</feature>
<dbReference type="InterPro" id="IPR050250">
    <property type="entry name" value="Macrolide_Exporter_MacB"/>
</dbReference>
<dbReference type="PATRIC" id="fig|86416.3.peg.18"/>
<evidence type="ECO:0000259" key="8">
    <source>
        <dbReference type="Pfam" id="PF02687"/>
    </source>
</evidence>
<dbReference type="Pfam" id="PF02687">
    <property type="entry name" value="FtsX"/>
    <property type="match status" value="1"/>
</dbReference>
<dbReference type="HOGENOM" id="CLU_000604_8_7_9"/>
<feature type="domain" description="MacB-like periplasmic core" evidence="9">
    <location>
        <begin position="21"/>
        <end position="241"/>
    </location>
</feature>
<dbReference type="Pfam" id="PF12704">
    <property type="entry name" value="MacB_PCD"/>
    <property type="match status" value="1"/>
</dbReference>
<evidence type="ECO:0000256" key="1">
    <source>
        <dbReference type="ARBA" id="ARBA00004651"/>
    </source>
</evidence>
<proteinExistence type="inferred from homology"/>
<keyword evidence="11" id="KW-1185">Reference proteome</keyword>
<evidence type="ECO:0000256" key="3">
    <source>
        <dbReference type="ARBA" id="ARBA00022692"/>
    </source>
</evidence>
<feature type="transmembrane region" description="Helical" evidence="7">
    <location>
        <begin position="405"/>
        <end position="424"/>
    </location>
</feature>
<evidence type="ECO:0000256" key="2">
    <source>
        <dbReference type="ARBA" id="ARBA00022475"/>
    </source>
</evidence>
<feature type="transmembrane region" description="Helical" evidence="7">
    <location>
        <begin position="21"/>
        <end position="42"/>
    </location>
</feature>
<dbReference type="InterPro" id="IPR003838">
    <property type="entry name" value="ABC3_permease_C"/>
</dbReference>
<keyword evidence="2" id="KW-1003">Cell membrane</keyword>
<keyword evidence="4 7" id="KW-1133">Transmembrane helix</keyword>
<organism evidence="10 11">
    <name type="scientific">Clostridium pasteurianum BC1</name>
    <dbReference type="NCBI Taxonomy" id="86416"/>
    <lineage>
        <taxon>Bacteria</taxon>
        <taxon>Bacillati</taxon>
        <taxon>Bacillota</taxon>
        <taxon>Clostridia</taxon>
        <taxon>Eubacteriales</taxon>
        <taxon>Clostridiaceae</taxon>
        <taxon>Clostridium</taxon>
    </lineage>
</organism>
<keyword evidence="5 7" id="KW-0472">Membrane</keyword>
<name>R4JXY2_CLOPA</name>
<dbReference type="RefSeq" id="WP_015613460.1">
    <property type="nucleotide sequence ID" value="NC_021182.1"/>
</dbReference>
<dbReference type="eggNOG" id="COG0577">
    <property type="taxonomic scope" value="Bacteria"/>
</dbReference>
<evidence type="ECO:0000259" key="9">
    <source>
        <dbReference type="Pfam" id="PF12704"/>
    </source>
</evidence>
<reference evidence="10 11" key="1">
    <citation type="submission" date="2012-01" db="EMBL/GenBank/DDBJ databases">
        <title>Complete sequence of chromosome of Clostridium pasteurianum BC1.</title>
        <authorList>
            <consortium name="US DOE Joint Genome Institute"/>
            <person name="Lucas S."/>
            <person name="Han J."/>
            <person name="Lapidus A."/>
            <person name="Cheng J.-F."/>
            <person name="Goodwin L."/>
            <person name="Pitluck S."/>
            <person name="Peters L."/>
            <person name="Mikhailova N."/>
            <person name="Teshima H."/>
            <person name="Detter J.C."/>
            <person name="Han C."/>
            <person name="Tapia R."/>
            <person name="Land M."/>
            <person name="Hauser L."/>
            <person name="Kyrpides N."/>
            <person name="Ivanova N."/>
            <person name="Pagani I."/>
            <person name="Dunn J."/>
            <person name="Taghavi S."/>
            <person name="Francis A."/>
            <person name="van der Lelie D."/>
            <person name="Woyke T."/>
        </authorList>
    </citation>
    <scope>NUCLEOTIDE SEQUENCE [LARGE SCALE GENOMIC DNA]</scope>
    <source>
        <strain evidence="10 11">BC1</strain>
    </source>
</reference>
<dbReference type="AlphaFoldDB" id="R4JXY2"/>
<protein>
    <submittedName>
        <fullName evidence="10">ABC-type transport system, involved in lipoprotein release, permease component</fullName>
    </submittedName>
</protein>
<feature type="transmembrane region" description="Helical" evidence="7">
    <location>
        <begin position="306"/>
        <end position="332"/>
    </location>
</feature>